<organism evidence="2 3">
    <name type="scientific">Mycoplasmopsis bovigenitalium</name>
    <dbReference type="NCBI Taxonomy" id="2112"/>
    <lineage>
        <taxon>Bacteria</taxon>
        <taxon>Bacillati</taxon>
        <taxon>Mycoplasmatota</taxon>
        <taxon>Mycoplasmoidales</taxon>
        <taxon>Metamycoplasmataceae</taxon>
        <taxon>Mycoplasmopsis</taxon>
    </lineage>
</organism>
<reference evidence="2 3" key="1">
    <citation type="submission" date="2019-01" db="EMBL/GenBank/DDBJ databases">
        <authorList>
            <consortium name="Pathogen Informatics"/>
        </authorList>
    </citation>
    <scope>NUCLEOTIDE SEQUENCE [LARGE SCALE GENOMIC DNA]</scope>
    <source>
        <strain evidence="2 3">NCTC10122</strain>
    </source>
</reference>
<evidence type="ECO:0000256" key="1">
    <source>
        <dbReference type="SAM" id="Phobius"/>
    </source>
</evidence>
<evidence type="ECO:0000313" key="2">
    <source>
        <dbReference type="EMBL" id="VEU60648.1"/>
    </source>
</evidence>
<feature type="transmembrane region" description="Helical" evidence="1">
    <location>
        <begin position="6"/>
        <end position="30"/>
    </location>
</feature>
<dbReference type="NCBIfam" id="NF045955">
    <property type="entry name" value="MHO_4530_fam"/>
    <property type="match status" value="1"/>
</dbReference>
<sequence>MEEIILLVAVLFILFLSFSLLISGIIMHVISLKSNRFIAVFKLDSKEKWVMKVSEDDLSSSLSLNFSTQKVSKNKFYKINDFLSLFDKKTASDIQKIIEENKFQKRYSLTGALNPSKKEKLIKSLLFIKKIKKDKLFIRIYGKNDDNSFYISLSAYEQIKKKSQNYDILTDANAIIKTNTKNSFQSIVFPLKLTNVSAMSESSQIDKVIQILNLDQTKWIKLKYGALMFLIYKEAFSGFSINKIKEKISNYNNSFEKALQFCPVIFVSSKYPNSLDNFNKIYHFSLNKLSNLSQQSHFIINVDNLDIEQQNFSIKIEDFNKKIKSSSFIIEFSQIKKLKNDSLPSSSSIVLGKVAGIDSDDLNLILNFDFYKSEFFHKINLFQYSLENKSKKILLHTTEYNLWKYSSEYNLDNVLFIIRPHAKYLDIALLNEVLITNPKLNIGIYVNEITPKLIEFILRSKIKYFVIASNLTRNINEETEKFIHLFNFVSNISKKNKPIIIWENLPKNINNEQIERLNINYNYNNQYTL</sequence>
<dbReference type="RefSeq" id="WP_129687578.1">
    <property type="nucleotide sequence ID" value="NZ_LR214970.1"/>
</dbReference>
<dbReference type="Proteomes" id="UP000290942">
    <property type="component" value="Chromosome"/>
</dbReference>
<keyword evidence="1" id="KW-1133">Transmembrane helix</keyword>
<proteinExistence type="predicted"/>
<accession>A0A449A8R8</accession>
<keyword evidence="1" id="KW-0812">Transmembrane</keyword>
<evidence type="ECO:0000313" key="3">
    <source>
        <dbReference type="Proteomes" id="UP000290942"/>
    </source>
</evidence>
<name>A0A449A8R8_9BACT</name>
<dbReference type="EMBL" id="LR214970">
    <property type="protein sequence ID" value="VEU60648.1"/>
    <property type="molecule type" value="Genomic_DNA"/>
</dbReference>
<dbReference type="AlphaFoldDB" id="A0A449A8R8"/>
<protein>
    <submittedName>
        <fullName evidence="2">Uncharacterized protein</fullName>
    </submittedName>
</protein>
<keyword evidence="1" id="KW-0472">Membrane</keyword>
<gene>
    <name evidence="2" type="ORF">NCTC10122_00246</name>
</gene>